<sequence>MSVYRAVLVVFAAFFVTGSLCNDGPPEGMHPALGRLLQSTQAACNAGSADGFQKVAESMQQIYQCPAVVEIMQQLQDKNLGDTFHNCSVERMLPCYDPLLDSINRCLTRDGADNRRVLQAIVREVLVLGCKNRTTAADPKVFYSCIDSLDSLVDDCKAPFINPSVPISGFNESECSDLEQSKSCVKEKLTACGADVTVPGISAIYGAISSANQCGLAPNEAEHAEA</sequence>
<dbReference type="Pfam" id="PF07165">
    <property type="entry name" value="DUF1397"/>
    <property type="match status" value="1"/>
</dbReference>
<dbReference type="InterPro" id="IPR009832">
    <property type="entry name" value="DUF1397"/>
</dbReference>
<protein>
    <submittedName>
        <fullName evidence="2">(northern house mosquito) hypothetical protein</fullName>
    </submittedName>
</protein>
<feature type="chain" id="PRO_5034739444" evidence="1">
    <location>
        <begin position="22"/>
        <end position="226"/>
    </location>
</feature>
<dbReference type="AlphaFoldDB" id="A0A8D8C505"/>
<proteinExistence type="predicted"/>
<keyword evidence="1" id="KW-0732">Signal</keyword>
<evidence type="ECO:0000313" key="2">
    <source>
        <dbReference type="EMBL" id="CAG6487914.1"/>
    </source>
</evidence>
<feature type="signal peptide" evidence="1">
    <location>
        <begin position="1"/>
        <end position="21"/>
    </location>
</feature>
<organism evidence="2">
    <name type="scientific">Culex pipiens</name>
    <name type="common">House mosquito</name>
    <dbReference type="NCBI Taxonomy" id="7175"/>
    <lineage>
        <taxon>Eukaryota</taxon>
        <taxon>Metazoa</taxon>
        <taxon>Ecdysozoa</taxon>
        <taxon>Arthropoda</taxon>
        <taxon>Hexapoda</taxon>
        <taxon>Insecta</taxon>
        <taxon>Pterygota</taxon>
        <taxon>Neoptera</taxon>
        <taxon>Endopterygota</taxon>
        <taxon>Diptera</taxon>
        <taxon>Nematocera</taxon>
        <taxon>Culicoidea</taxon>
        <taxon>Culicidae</taxon>
        <taxon>Culicinae</taxon>
        <taxon>Culicini</taxon>
        <taxon>Culex</taxon>
        <taxon>Culex</taxon>
    </lineage>
</organism>
<evidence type="ECO:0000256" key="1">
    <source>
        <dbReference type="SAM" id="SignalP"/>
    </source>
</evidence>
<name>A0A8D8C505_CULPI</name>
<reference evidence="2" key="1">
    <citation type="submission" date="2021-05" db="EMBL/GenBank/DDBJ databases">
        <authorList>
            <person name="Alioto T."/>
            <person name="Alioto T."/>
            <person name="Gomez Garrido J."/>
        </authorList>
    </citation>
    <scope>NUCLEOTIDE SEQUENCE</scope>
</reference>
<dbReference type="EMBL" id="HBUE01108788">
    <property type="protein sequence ID" value="CAG6487914.1"/>
    <property type="molecule type" value="Transcribed_RNA"/>
</dbReference>
<accession>A0A8D8C505</accession>